<dbReference type="GO" id="GO:0003677">
    <property type="term" value="F:DNA binding"/>
    <property type="evidence" value="ECO:0007669"/>
    <property type="project" value="UniProtKB-UniRule"/>
</dbReference>
<evidence type="ECO:0000259" key="4">
    <source>
        <dbReference type="PROSITE" id="PS51900"/>
    </source>
</evidence>
<keyword evidence="1 2" id="KW-0238">DNA-binding</keyword>
<feature type="domain" description="Core-binding (CB)" evidence="4">
    <location>
        <begin position="43"/>
        <end position="126"/>
    </location>
</feature>
<evidence type="ECO:0000256" key="3">
    <source>
        <dbReference type="SAM" id="MobiDB-lite"/>
    </source>
</evidence>
<dbReference type="InterPro" id="IPR004107">
    <property type="entry name" value="Integrase_SAM-like_N"/>
</dbReference>
<dbReference type="KEGG" id="amq:AMETH_6504"/>
<evidence type="ECO:0000313" key="6">
    <source>
        <dbReference type="Proteomes" id="UP000062973"/>
    </source>
</evidence>
<dbReference type="InterPro" id="IPR011010">
    <property type="entry name" value="DNA_brk_join_enz"/>
</dbReference>
<feature type="region of interest" description="Disordered" evidence="3">
    <location>
        <begin position="172"/>
        <end position="198"/>
    </location>
</feature>
<organism evidence="5 6">
    <name type="scientific">Amycolatopsis methanolica 239</name>
    <dbReference type="NCBI Taxonomy" id="1068978"/>
    <lineage>
        <taxon>Bacteria</taxon>
        <taxon>Bacillati</taxon>
        <taxon>Actinomycetota</taxon>
        <taxon>Actinomycetes</taxon>
        <taxon>Pseudonocardiales</taxon>
        <taxon>Pseudonocardiaceae</taxon>
        <taxon>Amycolatopsis</taxon>
        <taxon>Amycolatopsis methanolica group</taxon>
    </lineage>
</organism>
<dbReference type="Pfam" id="PF14659">
    <property type="entry name" value="Phage_int_SAM_3"/>
    <property type="match status" value="1"/>
</dbReference>
<dbReference type="AlphaFoldDB" id="A0A076N5N6"/>
<proteinExistence type="predicted"/>
<protein>
    <submittedName>
        <fullName evidence="5">Integrase (Recombinase)</fullName>
    </submittedName>
</protein>
<dbReference type="STRING" id="1068978.AMETH_6504"/>
<gene>
    <name evidence="5" type="primary">int</name>
    <name evidence="5" type="ORF">AMETH_6504</name>
</gene>
<reference evidence="5 6" key="1">
    <citation type="submission" date="2014-07" db="EMBL/GenBank/DDBJ databases">
        <title>Whole Genome Sequence of the Amycolatopsis methanolica 239.</title>
        <authorList>
            <person name="Tang B."/>
        </authorList>
    </citation>
    <scope>NUCLEOTIDE SEQUENCE [LARGE SCALE GENOMIC DNA]</scope>
    <source>
        <strain evidence="5 6">239</strain>
    </source>
</reference>
<accession>A0A076N5N6</accession>
<dbReference type="EMBL" id="CP009110">
    <property type="protein sequence ID" value="AIJ26596.1"/>
    <property type="molecule type" value="Genomic_DNA"/>
</dbReference>
<dbReference type="eggNOG" id="COG0582">
    <property type="taxonomic scope" value="Bacteria"/>
</dbReference>
<evidence type="ECO:0000256" key="2">
    <source>
        <dbReference type="PROSITE-ProRule" id="PRU01248"/>
    </source>
</evidence>
<dbReference type="GO" id="GO:0015074">
    <property type="term" value="P:DNA integration"/>
    <property type="evidence" value="ECO:0007669"/>
    <property type="project" value="InterPro"/>
</dbReference>
<dbReference type="PROSITE" id="PS51900">
    <property type="entry name" value="CB"/>
    <property type="match status" value="1"/>
</dbReference>
<dbReference type="Gene3D" id="1.10.150.130">
    <property type="match status" value="1"/>
</dbReference>
<dbReference type="Proteomes" id="UP000062973">
    <property type="component" value="Chromosome"/>
</dbReference>
<name>A0A076N5N6_AMYME</name>
<evidence type="ECO:0000313" key="5">
    <source>
        <dbReference type="EMBL" id="AIJ26596.1"/>
    </source>
</evidence>
<sequence length="252" mass="28431">MKDNGKPDRRHVQAKTEAEVIKKVRKLERERDAGTVRRPGQEWTVEKWVMHWYATIAVPNVRYKTRSYYWTAVDKYIVPGIGAHKLTRLEPEHIERFYARLRKEGAKSATLQQVHIALRASLNAAERRNRITRNPIRAVRSPKIEETEIEPLTVDDARAILRVAHDRRNGVRWGHRPRAGTAAGRGDRPQVDRPQGPVAPRLWCGGAVREEASGRLSVCPGHGNAHGPASVATADVAARLRPGQEVWSQAGR</sequence>
<dbReference type="InterPro" id="IPR044068">
    <property type="entry name" value="CB"/>
</dbReference>
<dbReference type="SUPFAM" id="SSF56349">
    <property type="entry name" value="DNA breaking-rejoining enzymes"/>
    <property type="match status" value="1"/>
</dbReference>
<dbReference type="PATRIC" id="fig|1068978.7.peg.6992"/>
<keyword evidence="6" id="KW-1185">Reference proteome</keyword>
<dbReference type="HOGENOM" id="CLU_1101096_0_0_11"/>
<dbReference type="InterPro" id="IPR010998">
    <property type="entry name" value="Integrase_recombinase_N"/>
</dbReference>
<evidence type="ECO:0000256" key="1">
    <source>
        <dbReference type="ARBA" id="ARBA00023125"/>
    </source>
</evidence>